<dbReference type="EMBL" id="JAPCWZ010000005">
    <property type="protein sequence ID" value="KAK8861957.1"/>
    <property type="molecule type" value="Genomic_DNA"/>
</dbReference>
<reference evidence="3 4" key="1">
    <citation type="journal article" date="2024" name="IMA Fungus">
        <title>Apiospora arundinis, a panoply of carbohydrate-active enzymes and secondary metabolites.</title>
        <authorList>
            <person name="Sorensen T."/>
            <person name="Petersen C."/>
            <person name="Muurmann A.T."/>
            <person name="Christiansen J.V."/>
            <person name="Brundto M.L."/>
            <person name="Overgaard C.K."/>
            <person name="Boysen A.T."/>
            <person name="Wollenberg R.D."/>
            <person name="Larsen T.O."/>
            <person name="Sorensen J.L."/>
            <person name="Nielsen K.L."/>
            <person name="Sondergaard T.E."/>
        </authorList>
    </citation>
    <scope>NUCLEOTIDE SEQUENCE [LARGE SCALE GENOMIC DNA]</scope>
    <source>
        <strain evidence="3 4">AAU 773</strain>
    </source>
</reference>
<keyword evidence="4" id="KW-1185">Reference proteome</keyword>
<evidence type="ECO:0000256" key="2">
    <source>
        <dbReference type="SAM" id="SignalP"/>
    </source>
</evidence>
<gene>
    <name evidence="3" type="ORF">PGQ11_008192</name>
</gene>
<sequence length="365" mass="40470">MHRYIFALGSVLCLFLLLVQATQSNPPQAIDPPYNAFEALQEHDLFHDLPSHQKFPPDIRVWPQGIVPDVCHHFLKDGRITPNATNMEVRDVYYTDCDAPWTICRYKDSLISWNKAMVILGKIPVGMRQHVAHVILAPESYAKKNRGIVAATMEASTAFLSAMDIGVAVHEFNHILDAVIGSHQPQSKLISESPEWNWYYQRDSKVPTSYAASSLSHKGSKLVEEFADSGRWAMSNMARARSLSRNKSSSTISRDGNGSGSEGSPFFLQNRTMAANQLAVYSANWTECRNQIGGYRLLLEGRIFPPGGRCTGKTPTSDAVNATTGERVHSMVGAGKHKLRSVGVPEIIPADWAMNIRFPPYNASI</sequence>
<accession>A0ABR2IF34</accession>
<evidence type="ECO:0000313" key="4">
    <source>
        <dbReference type="Proteomes" id="UP001390339"/>
    </source>
</evidence>
<feature type="region of interest" description="Disordered" evidence="1">
    <location>
        <begin position="243"/>
        <end position="265"/>
    </location>
</feature>
<dbReference type="Proteomes" id="UP001390339">
    <property type="component" value="Unassembled WGS sequence"/>
</dbReference>
<dbReference type="Gene3D" id="3.40.390.10">
    <property type="entry name" value="Collagenase (Catalytic Domain)"/>
    <property type="match status" value="1"/>
</dbReference>
<organism evidence="3 4">
    <name type="scientific">Apiospora arundinis</name>
    <dbReference type="NCBI Taxonomy" id="335852"/>
    <lineage>
        <taxon>Eukaryota</taxon>
        <taxon>Fungi</taxon>
        <taxon>Dikarya</taxon>
        <taxon>Ascomycota</taxon>
        <taxon>Pezizomycotina</taxon>
        <taxon>Sordariomycetes</taxon>
        <taxon>Xylariomycetidae</taxon>
        <taxon>Amphisphaeriales</taxon>
        <taxon>Apiosporaceae</taxon>
        <taxon>Apiospora</taxon>
    </lineage>
</organism>
<evidence type="ECO:0000256" key="1">
    <source>
        <dbReference type="SAM" id="MobiDB-lite"/>
    </source>
</evidence>
<comment type="caution">
    <text evidence="3">The sequence shown here is derived from an EMBL/GenBank/DDBJ whole genome shotgun (WGS) entry which is preliminary data.</text>
</comment>
<dbReference type="InterPro" id="IPR024079">
    <property type="entry name" value="MetalloPept_cat_dom_sf"/>
</dbReference>
<feature type="signal peptide" evidence="2">
    <location>
        <begin position="1"/>
        <end position="24"/>
    </location>
</feature>
<evidence type="ECO:0000313" key="3">
    <source>
        <dbReference type="EMBL" id="KAK8861957.1"/>
    </source>
</evidence>
<keyword evidence="2" id="KW-0732">Signal</keyword>
<feature type="chain" id="PRO_5046817024" evidence="2">
    <location>
        <begin position="25"/>
        <end position="365"/>
    </location>
</feature>
<proteinExistence type="predicted"/>
<feature type="compositionally biased region" description="Polar residues" evidence="1">
    <location>
        <begin position="243"/>
        <end position="256"/>
    </location>
</feature>
<protein>
    <submittedName>
        <fullName evidence="3">Conidiation-specific protein (Con-13) protein</fullName>
    </submittedName>
</protein>
<name>A0ABR2IF34_9PEZI</name>